<sequence>MPYFNPNKVDFNYNTNTIDAVGATGRALWDIYQDSVRNNFTKQRLAEENRSNLANEQNNIDRLNENIRHNMSTETETANNNAITQGLKRDELGLKGQELGLKANKYQNDAIYNHLMANVALQNANTNANRLNFDMQKYNNGLNSDSLETNLAFDAAGFTLPESIKDQSPQVQTRYKKAILNINNPKNGISALLGDNAGLNANIAIKKKQPTQKERDEIAGNFSLLDQLVNLKNNFTGGEQGAIQNLGHSVAKVFNMQDPKTEKFKNDLGFIRQAAKDLVGSGKISNQQYQDLMEVLPSTNSWTDTSYRVKSDSSINRLLSQITNKIQALKDSGIDTEDIEKAAAQKYKYYFNNGFFDSNFREFDADGRRIDKSKPQTPQTPQEGRSLKSERNNTQKNYVDADALGISFR</sequence>
<feature type="region of interest" description="Disordered" evidence="2">
    <location>
        <begin position="369"/>
        <end position="395"/>
    </location>
</feature>
<dbReference type="PATRIC" id="fig|1242969.3.peg.1037"/>
<organism evidence="3 4">
    <name type="scientific">Campylobacter concisus ATCC 51562</name>
    <dbReference type="NCBI Taxonomy" id="1242969"/>
    <lineage>
        <taxon>Bacteria</taxon>
        <taxon>Pseudomonadati</taxon>
        <taxon>Campylobacterota</taxon>
        <taxon>Epsilonproteobacteria</taxon>
        <taxon>Campylobacterales</taxon>
        <taxon>Campylobacteraceae</taxon>
        <taxon>Campylobacter</taxon>
    </lineage>
</organism>
<keyword evidence="1" id="KW-0175">Coiled coil</keyword>
<name>U2GCT9_9BACT</name>
<dbReference type="RefSeq" id="WP_021091184.1">
    <property type="nucleotide sequence ID" value="NZ_ANNI01000005.1"/>
</dbReference>
<comment type="caution">
    <text evidence="3">The sequence shown here is derived from an EMBL/GenBank/DDBJ whole genome shotgun (WGS) entry which is preliminary data.</text>
</comment>
<protein>
    <submittedName>
        <fullName evidence="3">Uncharacterized protein</fullName>
    </submittedName>
</protein>
<dbReference type="EMBL" id="ANNI01000005">
    <property type="protein sequence ID" value="ERJ25889.1"/>
    <property type="molecule type" value="Genomic_DNA"/>
</dbReference>
<dbReference type="AlphaFoldDB" id="U2GCT9"/>
<reference evidence="3 4" key="1">
    <citation type="journal article" date="2013" name="BMC Genomics">
        <title>Comparative genomics of Campylobacter concisus isolates reveals genetic diversity and provides insights into disease association.</title>
        <authorList>
            <person name="Deshpande N.P."/>
            <person name="Kaakoush N.O."/>
            <person name="Wilkins M.R."/>
            <person name="Mitchell H.M."/>
        </authorList>
    </citation>
    <scope>NUCLEOTIDE SEQUENCE [LARGE SCALE GENOMIC DNA]</scope>
    <source>
        <strain evidence="3 4">ATCC 51562</strain>
    </source>
</reference>
<evidence type="ECO:0000256" key="2">
    <source>
        <dbReference type="SAM" id="MobiDB-lite"/>
    </source>
</evidence>
<proteinExistence type="predicted"/>
<feature type="coiled-coil region" evidence="1">
    <location>
        <begin position="46"/>
        <end position="73"/>
    </location>
</feature>
<dbReference type="eggNOG" id="ENOG5031AWR">
    <property type="taxonomic scope" value="Bacteria"/>
</dbReference>
<evidence type="ECO:0000256" key="1">
    <source>
        <dbReference type="SAM" id="Coils"/>
    </source>
</evidence>
<evidence type="ECO:0000313" key="4">
    <source>
        <dbReference type="Proteomes" id="UP000016627"/>
    </source>
</evidence>
<evidence type="ECO:0000313" key="3">
    <source>
        <dbReference type="EMBL" id="ERJ25889.1"/>
    </source>
</evidence>
<gene>
    <name evidence="3" type="ORF">ATCC51562_1628</name>
</gene>
<accession>U2GCT9</accession>
<dbReference type="Proteomes" id="UP000016627">
    <property type="component" value="Unassembled WGS sequence"/>
</dbReference>